<dbReference type="AlphaFoldDB" id="A0A8T0FLA9"/>
<reference evidence="1" key="1">
    <citation type="journal article" date="2020" name="bioRxiv">
        <title>Chromosome-level reference genome of the European wasp spider Argiope bruennichi: a resource for studies on range expansion and evolutionary adaptation.</title>
        <authorList>
            <person name="Sheffer M.M."/>
            <person name="Hoppe A."/>
            <person name="Krehenwinkel H."/>
            <person name="Uhl G."/>
            <person name="Kuss A.W."/>
            <person name="Jensen L."/>
            <person name="Jensen C."/>
            <person name="Gillespie R.G."/>
            <person name="Hoff K.J."/>
            <person name="Prost S."/>
        </authorList>
    </citation>
    <scope>NUCLEOTIDE SEQUENCE</scope>
</reference>
<evidence type="ECO:0000313" key="2">
    <source>
        <dbReference type="Proteomes" id="UP000807504"/>
    </source>
</evidence>
<dbReference type="EMBL" id="JABXBU010000011">
    <property type="protein sequence ID" value="KAF8791008.1"/>
    <property type="molecule type" value="Genomic_DNA"/>
</dbReference>
<dbReference type="Proteomes" id="UP000807504">
    <property type="component" value="Unassembled WGS sequence"/>
</dbReference>
<accession>A0A8T0FLA9</accession>
<sequence>MAGITSLNRKHGNIKSQLTKLNNALTEGRNKMHIPELQTQLGIVLNIERKFEELKDDSYKIAKEDTQKIETSLFEVDEDIQKFETPLQNLMVLQFMYKLCLTPMKFVRNCKFPEKEKVFLKQEEYMNAEKVLLKLVQVKDFSTEISALVKRTSAPSTKWLTITTKLLKMEESSEPNPGRSNETRIRARQKALFTPRHNFNDRFQNSYVPRVQNYFRQNYQNSIRPCPNNFNSYGHDLHFQQRLPSSPCRICTQKGIPYAYHWTQVCHFHQPQFMINVPITANLTSPCTEVPLGCSQNPGLRQNSPNVAPYPAQ</sequence>
<keyword evidence="2" id="KW-1185">Reference proteome</keyword>
<comment type="caution">
    <text evidence="1">The sequence shown here is derived from an EMBL/GenBank/DDBJ whole genome shotgun (WGS) entry which is preliminary data.</text>
</comment>
<organism evidence="1 2">
    <name type="scientific">Argiope bruennichi</name>
    <name type="common">Wasp spider</name>
    <name type="synonym">Aranea bruennichi</name>
    <dbReference type="NCBI Taxonomy" id="94029"/>
    <lineage>
        <taxon>Eukaryota</taxon>
        <taxon>Metazoa</taxon>
        <taxon>Ecdysozoa</taxon>
        <taxon>Arthropoda</taxon>
        <taxon>Chelicerata</taxon>
        <taxon>Arachnida</taxon>
        <taxon>Araneae</taxon>
        <taxon>Araneomorphae</taxon>
        <taxon>Entelegynae</taxon>
        <taxon>Araneoidea</taxon>
        <taxon>Araneidae</taxon>
        <taxon>Argiope</taxon>
    </lineage>
</organism>
<reference evidence="1" key="2">
    <citation type="submission" date="2020-06" db="EMBL/GenBank/DDBJ databases">
        <authorList>
            <person name="Sheffer M."/>
        </authorList>
    </citation>
    <scope>NUCLEOTIDE SEQUENCE</scope>
</reference>
<gene>
    <name evidence="1" type="ORF">HNY73_005945</name>
</gene>
<protein>
    <submittedName>
        <fullName evidence="1">Uncharacterized protein</fullName>
    </submittedName>
</protein>
<name>A0A8T0FLA9_ARGBR</name>
<evidence type="ECO:0000313" key="1">
    <source>
        <dbReference type="EMBL" id="KAF8791008.1"/>
    </source>
</evidence>
<proteinExistence type="predicted"/>